<dbReference type="PANTHER" id="PTHR22854:SF2">
    <property type="entry name" value="INDOLE-3-GLYCEROL-PHOSPHATE SYNTHASE"/>
    <property type="match status" value="1"/>
</dbReference>
<dbReference type="Gene3D" id="3.20.20.70">
    <property type="entry name" value="Aldolase class I"/>
    <property type="match status" value="1"/>
</dbReference>
<evidence type="ECO:0000256" key="5">
    <source>
        <dbReference type="ARBA" id="ARBA00018080"/>
    </source>
</evidence>
<keyword evidence="7 11" id="KW-0210">Decarboxylase</keyword>
<evidence type="ECO:0000256" key="7">
    <source>
        <dbReference type="ARBA" id="ARBA00022793"/>
    </source>
</evidence>
<dbReference type="HAMAP" id="MF_00134_A">
    <property type="entry name" value="IGPS_A"/>
    <property type="match status" value="1"/>
</dbReference>
<dbReference type="InterPro" id="IPR011060">
    <property type="entry name" value="RibuloseP-bd_barrel"/>
</dbReference>
<dbReference type="PANTHER" id="PTHR22854">
    <property type="entry name" value="TRYPTOPHAN BIOSYNTHESIS PROTEIN"/>
    <property type="match status" value="1"/>
</dbReference>
<dbReference type="UniPathway" id="UPA00035">
    <property type="reaction ID" value="UER00043"/>
</dbReference>
<dbReference type="PROSITE" id="PS00614">
    <property type="entry name" value="IGPS"/>
    <property type="match status" value="1"/>
</dbReference>
<evidence type="ECO:0000256" key="8">
    <source>
        <dbReference type="ARBA" id="ARBA00022822"/>
    </source>
</evidence>
<dbReference type="STRING" id="671065.MetMK1DRAFT_00028320"/>
<evidence type="ECO:0000256" key="1">
    <source>
        <dbReference type="ARBA" id="ARBA00001633"/>
    </source>
</evidence>
<organism evidence="13 14">
    <name type="scientific">Metallosphaera yellowstonensis MK1</name>
    <dbReference type="NCBI Taxonomy" id="671065"/>
    <lineage>
        <taxon>Archaea</taxon>
        <taxon>Thermoproteota</taxon>
        <taxon>Thermoprotei</taxon>
        <taxon>Sulfolobales</taxon>
        <taxon>Sulfolobaceae</taxon>
        <taxon>Metallosphaera</taxon>
    </lineage>
</organism>
<dbReference type="InterPro" id="IPR045186">
    <property type="entry name" value="Indole-3-glycerol_P_synth"/>
</dbReference>
<evidence type="ECO:0000313" key="14">
    <source>
        <dbReference type="Proteomes" id="UP000003980"/>
    </source>
</evidence>
<evidence type="ECO:0000256" key="10">
    <source>
        <dbReference type="ARBA" id="ARBA00023239"/>
    </source>
</evidence>
<feature type="domain" description="Indole-3-glycerol phosphate synthase" evidence="12">
    <location>
        <begin position="25"/>
        <end position="243"/>
    </location>
</feature>
<dbReference type="EC" id="4.1.1.48" evidence="4 11"/>
<dbReference type="GO" id="GO:0000162">
    <property type="term" value="P:L-tryptophan biosynthetic process"/>
    <property type="evidence" value="ECO:0007669"/>
    <property type="project" value="UniProtKB-UniRule"/>
</dbReference>
<dbReference type="GO" id="GO:0004640">
    <property type="term" value="F:phosphoribosylanthranilate isomerase activity"/>
    <property type="evidence" value="ECO:0007669"/>
    <property type="project" value="TreeGrafter"/>
</dbReference>
<dbReference type="HOGENOM" id="CLU_034247_0_1_2"/>
<keyword evidence="9 11" id="KW-0057">Aromatic amino acid biosynthesis</keyword>
<evidence type="ECO:0000256" key="9">
    <source>
        <dbReference type="ARBA" id="ARBA00023141"/>
    </source>
</evidence>
<evidence type="ECO:0000256" key="3">
    <source>
        <dbReference type="ARBA" id="ARBA00008737"/>
    </source>
</evidence>
<dbReference type="InterPro" id="IPR001468">
    <property type="entry name" value="Indole-3-GlycerolPSynthase_CS"/>
</dbReference>
<keyword evidence="14" id="KW-1185">Reference proteome</keyword>
<evidence type="ECO:0000313" key="13">
    <source>
        <dbReference type="EMBL" id="EHP68400.1"/>
    </source>
</evidence>
<comment type="catalytic activity">
    <reaction evidence="1 11">
        <text>1-(2-carboxyphenylamino)-1-deoxy-D-ribulose 5-phosphate + H(+) = (1S,2R)-1-C-(indol-3-yl)glycerol 3-phosphate + CO2 + H2O</text>
        <dbReference type="Rhea" id="RHEA:23476"/>
        <dbReference type="ChEBI" id="CHEBI:15377"/>
        <dbReference type="ChEBI" id="CHEBI:15378"/>
        <dbReference type="ChEBI" id="CHEBI:16526"/>
        <dbReference type="ChEBI" id="CHEBI:58613"/>
        <dbReference type="ChEBI" id="CHEBI:58866"/>
        <dbReference type="EC" id="4.1.1.48"/>
    </reaction>
</comment>
<proteinExistence type="inferred from homology"/>
<dbReference type="eggNOG" id="arCOG01088">
    <property type="taxonomic scope" value="Archaea"/>
</dbReference>
<protein>
    <recommendedName>
        <fullName evidence="5 11">Indole-3-glycerol phosphate synthase</fullName>
        <shortName evidence="11">IGPS</shortName>
        <ecNumber evidence="4 11">4.1.1.48</ecNumber>
    </recommendedName>
</protein>
<reference evidence="13 14" key="1">
    <citation type="submission" date="2012-01" db="EMBL/GenBank/DDBJ databases">
        <title>Improved High-Quality Draft sequence of Metallosphaera yellowstonensis MK1.</title>
        <authorList>
            <consortium name="US DOE Joint Genome Institute"/>
            <person name="Lucas S."/>
            <person name="Han J."/>
            <person name="Cheng J.-F."/>
            <person name="Goodwin L."/>
            <person name="Pitluck S."/>
            <person name="Peters L."/>
            <person name="Teshima H."/>
            <person name="Detter J.C."/>
            <person name="Han C."/>
            <person name="Tapia R."/>
            <person name="Land M."/>
            <person name="Hauser L."/>
            <person name="Kyrpides N."/>
            <person name="Kozubal M."/>
            <person name="Macur R.E."/>
            <person name="Jay Z."/>
            <person name="Inskeep W."/>
            <person name="Woyke T."/>
        </authorList>
    </citation>
    <scope>NUCLEOTIDE SEQUENCE [LARGE SCALE GENOMIC DNA]</scope>
    <source>
        <strain evidence="13 14">MK1</strain>
    </source>
</reference>
<keyword evidence="6 11" id="KW-0028">Amino-acid biosynthesis</keyword>
<dbReference type="Pfam" id="PF00218">
    <property type="entry name" value="IGPS"/>
    <property type="match status" value="1"/>
</dbReference>
<dbReference type="Proteomes" id="UP000003980">
    <property type="component" value="Unassembled WGS sequence"/>
</dbReference>
<comment type="similarity">
    <text evidence="3 11">Belongs to the TrpC family.</text>
</comment>
<evidence type="ECO:0000256" key="2">
    <source>
        <dbReference type="ARBA" id="ARBA00004696"/>
    </source>
</evidence>
<keyword evidence="10 11" id="KW-0456">Lyase</keyword>
<dbReference type="AlphaFoldDB" id="H2C8C4"/>
<dbReference type="SUPFAM" id="SSF51366">
    <property type="entry name" value="Ribulose-phoshate binding barrel"/>
    <property type="match status" value="1"/>
</dbReference>
<gene>
    <name evidence="11" type="primary">trpC</name>
    <name evidence="13" type="ORF">MetMK1DRAFT_00028320</name>
</gene>
<dbReference type="InterPro" id="IPR013798">
    <property type="entry name" value="Indole-3-glycerol_P_synth_dom"/>
</dbReference>
<evidence type="ECO:0000256" key="6">
    <source>
        <dbReference type="ARBA" id="ARBA00022605"/>
    </source>
</evidence>
<dbReference type="OrthoDB" id="15223at2157"/>
<evidence type="ECO:0000259" key="12">
    <source>
        <dbReference type="Pfam" id="PF00218"/>
    </source>
</evidence>
<sequence length="250" mass="28142">MPRYLSGWLNDVVKNAFKRGYISKTRERPIHDFVQRVIEVKGSGRTPVIAEYKRRSPSGLNVEADPIAYSKLMERNGAAALSVITENTIFSGSYEYLEIIARSVKIPVLMKDFVVTEAQVDTGFNLGADMVLLIVRILTERELEGLIEYVRSYRMEPLVEVHDENELEMALRCGAKVIGINSRDLLTLKVEKEKVRTILPLIPSEVLKVAESGIQSTEEIRELKRAGADAFLIGTSLMKEPDKIKDFVNA</sequence>
<comment type="pathway">
    <text evidence="2 11">Amino-acid biosynthesis; L-tryptophan biosynthesis; L-tryptophan from chorismate: step 4/5.</text>
</comment>
<dbReference type="NCBIfam" id="NF001374">
    <property type="entry name" value="PRK00278.2-1"/>
    <property type="match status" value="1"/>
</dbReference>
<evidence type="ECO:0000256" key="4">
    <source>
        <dbReference type="ARBA" id="ARBA00012362"/>
    </source>
</evidence>
<dbReference type="CDD" id="cd00331">
    <property type="entry name" value="IGPS"/>
    <property type="match status" value="1"/>
</dbReference>
<dbReference type="InterPro" id="IPR013785">
    <property type="entry name" value="Aldolase_TIM"/>
</dbReference>
<dbReference type="GO" id="GO:0004425">
    <property type="term" value="F:indole-3-glycerol-phosphate synthase activity"/>
    <property type="evidence" value="ECO:0007669"/>
    <property type="project" value="UniProtKB-UniRule"/>
</dbReference>
<keyword evidence="8 11" id="KW-0822">Tryptophan biosynthesis</keyword>
<accession>H2C8C4</accession>
<dbReference type="EMBL" id="JH597770">
    <property type="protein sequence ID" value="EHP68400.1"/>
    <property type="molecule type" value="Genomic_DNA"/>
</dbReference>
<name>H2C8C4_9CREN</name>
<dbReference type="RefSeq" id="WP_009074765.1">
    <property type="nucleotide sequence ID" value="NZ_JH597770.1"/>
</dbReference>
<evidence type="ECO:0000256" key="11">
    <source>
        <dbReference type="HAMAP-Rule" id="MF_00134"/>
    </source>
</evidence>